<dbReference type="STRING" id="315423.SAMN04488020_11095"/>
<dbReference type="InterPro" id="IPR039901">
    <property type="entry name" value="Kdotransferase"/>
</dbReference>
<dbReference type="Gene3D" id="3.40.50.2000">
    <property type="entry name" value="Glycogen Phosphorylase B"/>
    <property type="match status" value="1"/>
</dbReference>
<dbReference type="AlphaFoldDB" id="A0A1Y5TEX2"/>
<keyword evidence="5 10" id="KW-0808">Transferase</keyword>
<comment type="pathway">
    <text evidence="2 10">Bacterial outer membrane biogenesis; LPS core biosynthesis.</text>
</comment>
<proteinExistence type="inferred from homology"/>
<evidence type="ECO:0000256" key="1">
    <source>
        <dbReference type="ARBA" id="ARBA00003394"/>
    </source>
</evidence>
<feature type="site" description="Transition state stabilizer" evidence="9">
    <location>
        <position position="211"/>
    </location>
</feature>
<dbReference type="EC" id="2.4.99.12" evidence="3 10"/>
<dbReference type="GO" id="GO:0009244">
    <property type="term" value="P:lipopolysaccharide core region biosynthetic process"/>
    <property type="evidence" value="ECO:0007669"/>
    <property type="project" value="UniProtKB-UniRule"/>
</dbReference>
<dbReference type="GO" id="GO:0009245">
    <property type="term" value="P:lipid A biosynthetic process"/>
    <property type="evidence" value="ECO:0007669"/>
    <property type="project" value="TreeGrafter"/>
</dbReference>
<dbReference type="PANTHER" id="PTHR42755:SF1">
    <property type="entry name" value="3-DEOXY-D-MANNO-OCTULOSONIC ACID TRANSFERASE, MITOCHONDRIAL-RELATED"/>
    <property type="match status" value="1"/>
</dbReference>
<protein>
    <recommendedName>
        <fullName evidence="4 10">3-deoxy-D-manno-octulosonic acid transferase</fullName>
        <shortName evidence="10">Kdo transferase</shortName>
        <ecNumber evidence="3 10">2.4.99.12</ecNumber>
    </recommendedName>
    <alternativeName>
        <fullName evidence="6 10">Lipid IV(A) 3-deoxy-D-manno-octulosonic acid transferase</fullName>
    </alternativeName>
</protein>
<organism evidence="12 13">
    <name type="scientific">Palleronia marisminoris</name>
    <dbReference type="NCBI Taxonomy" id="315423"/>
    <lineage>
        <taxon>Bacteria</taxon>
        <taxon>Pseudomonadati</taxon>
        <taxon>Pseudomonadota</taxon>
        <taxon>Alphaproteobacteria</taxon>
        <taxon>Rhodobacterales</taxon>
        <taxon>Roseobacteraceae</taxon>
        <taxon>Palleronia</taxon>
    </lineage>
</organism>
<feature type="domain" description="3-deoxy-D-manno-octulosonic-acid transferase N-terminal" evidence="11">
    <location>
        <begin position="38"/>
        <end position="212"/>
    </location>
</feature>
<evidence type="ECO:0000313" key="12">
    <source>
        <dbReference type="EMBL" id="SLN60342.1"/>
    </source>
</evidence>
<dbReference type="PANTHER" id="PTHR42755">
    <property type="entry name" value="3-DEOXY-MANNO-OCTULOSONATE CYTIDYLYLTRANSFERASE"/>
    <property type="match status" value="1"/>
</dbReference>
<dbReference type="InterPro" id="IPR007507">
    <property type="entry name" value="Glycos_transf_N"/>
</dbReference>
<comment type="function">
    <text evidence="1 10">Involved in lipopolysaccharide (LPS) biosynthesis. Catalyzes the transfer of 3-deoxy-D-manno-octulosonate (Kdo) residue(s) from CMP-Kdo to lipid IV(A), the tetraacyldisaccharide-1,4'-bisphosphate precursor of lipid A.</text>
</comment>
<dbReference type="RefSeq" id="WP_085854979.1">
    <property type="nucleotide sequence ID" value="NZ_FOPF01000010.1"/>
</dbReference>
<dbReference type="UniPathway" id="UPA00958"/>
<comment type="subcellular location">
    <subcellularLocation>
        <location evidence="10">Cell membrane</location>
    </subcellularLocation>
</comment>
<evidence type="ECO:0000313" key="13">
    <source>
        <dbReference type="Proteomes" id="UP000193870"/>
    </source>
</evidence>
<dbReference type="Gene3D" id="3.40.50.11720">
    <property type="entry name" value="3-Deoxy-D-manno-octulosonic-acid transferase, N-terminal domain"/>
    <property type="match status" value="1"/>
</dbReference>
<keyword evidence="13" id="KW-1185">Reference proteome</keyword>
<dbReference type="InterPro" id="IPR038107">
    <property type="entry name" value="Glycos_transf_N_sf"/>
</dbReference>
<sequence length="409" mass="43939">MAGRSIWLSLVGLGERAVWPLIRRRTERRYVDKGGDPERWPERLGRSDAVPDGPVIWVHAVSVGEMMSALPLVEALLAARPEARVLLTTTTVSSASLASMRMPERAIHRFAPVDDPAAVARFLTQWKPERAIFLESELWPSQIAALDRRRIPLAVVSARLTEESARKWGRAPGLARAVFGRITLLLAQDAATAERARALGAPRVEVAGSLKAASAPLPVDEAERAAFAERIGDRPLWVAASTHPGEEKLVTDAHALLRKTHPDALLIIAPRHAERGAELAEKFARWQPRLRSRGARPVGGLYIADTYGELGLWFSLSRTVFLGGSLVEGIGGHNPLEPAAFACHILTGPHTANAETDFTALGPVVTRVRTAAEIATAAAESLGPPRTESNGKGPTADLARAIAGACLAL</sequence>
<evidence type="ECO:0000256" key="7">
    <source>
        <dbReference type="ARBA" id="ARBA00049183"/>
    </source>
</evidence>
<name>A0A1Y5TEX2_9RHOB</name>
<keyword evidence="12" id="KW-0328">Glycosyltransferase</keyword>
<feature type="site" description="Transition state stabilizer" evidence="9">
    <location>
        <position position="135"/>
    </location>
</feature>
<comment type="similarity">
    <text evidence="10">Belongs to the glycosyltransferase group 1 family.</text>
</comment>
<keyword evidence="10" id="KW-0472">Membrane</keyword>
<keyword evidence="10" id="KW-0448">Lipopolysaccharide biosynthesis</keyword>
<evidence type="ECO:0000256" key="10">
    <source>
        <dbReference type="RuleBase" id="RU365103"/>
    </source>
</evidence>
<feature type="active site" description="Proton acceptor" evidence="8">
    <location>
        <position position="65"/>
    </location>
</feature>
<accession>A0A1Y5TEX2</accession>
<evidence type="ECO:0000256" key="4">
    <source>
        <dbReference type="ARBA" id="ARBA00019077"/>
    </source>
</evidence>
<gene>
    <name evidence="12" type="primary">waaA_2</name>
    <name evidence="12" type="ORF">PAM7066_02983</name>
</gene>
<dbReference type="EMBL" id="FWFV01000009">
    <property type="protein sequence ID" value="SLN60342.1"/>
    <property type="molecule type" value="Genomic_DNA"/>
</dbReference>
<evidence type="ECO:0000256" key="5">
    <source>
        <dbReference type="ARBA" id="ARBA00022679"/>
    </source>
</evidence>
<evidence type="ECO:0000256" key="8">
    <source>
        <dbReference type="PIRSR" id="PIRSR639901-1"/>
    </source>
</evidence>
<dbReference type="GO" id="GO:0005886">
    <property type="term" value="C:plasma membrane"/>
    <property type="evidence" value="ECO:0007669"/>
    <property type="project" value="UniProtKB-SubCell"/>
</dbReference>
<dbReference type="SUPFAM" id="SSF53756">
    <property type="entry name" value="UDP-Glycosyltransferase/glycogen phosphorylase"/>
    <property type="match status" value="1"/>
</dbReference>
<dbReference type="OrthoDB" id="9789797at2"/>
<evidence type="ECO:0000256" key="6">
    <source>
        <dbReference type="ARBA" id="ARBA00031445"/>
    </source>
</evidence>
<dbReference type="Proteomes" id="UP000193870">
    <property type="component" value="Unassembled WGS sequence"/>
</dbReference>
<evidence type="ECO:0000256" key="9">
    <source>
        <dbReference type="PIRSR" id="PIRSR639901-2"/>
    </source>
</evidence>
<comment type="catalytic activity">
    <reaction evidence="7 10">
        <text>lipid IVA (E. coli) + CMP-3-deoxy-beta-D-manno-octulosonate = alpha-Kdo-(2-&gt;6)-lipid IVA (E. coli) + CMP + H(+)</text>
        <dbReference type="Rhea" id="RHEA:28066"/>
        <dbReference type="ChEBI" id="CHEBI:15378"/>
        <dbReference type="ChEBI" id="CHEBI:58603"/>
        <dbReference type="ChEBI" id="CHEBI:60364"/>
        <dbReference type="ChEBI" id="CHEBI:60377"/>
        <dbReference type="ChEBI" id="CHEBI:85987"/>
        <dbReference type="EC" id="2.4.99.12"/>
    </reaction>
</comment>
<dbReference type="Pfam" id="PF04413">
    <property type="entry name" value="Glycos_transf_N"/>
    <property type="match status" value="1"/>
</dbReference>
<dbReference type="GO" id="GO:0043842">
    <property type="term" value="F:Kdo transferase activity"/>
    <property type="evidence" value="ECO:0007669"/>
    <property type="project" value="UniProtKB-EC"/>
</dbReference>
<evidence type="ECO:0000259" key="11">
    <source>
        <dbReference type="Pfam" id="PF04413"/>
    </source>
</evidence>
<keyword evidence="10" id="KW-1003">Cell membrane</keyword>
<evidence type="ECO:0000256" key="2">
    <source>
        <dbReference type="ARBA" id="ARBA00004713"/>
    </source>
</evidence>
<evidence type="ECO:0000256" key="3">
    <source>
        <dbReference type="ARBA" id="ARBA00012621"/>
    </source>
</evidence>
<reference evidence="12 13" key="1">
    <citation type="submission" date="2017-03" db="EMBL/GenBank/DDBJ databases">
        <authorList>
            <person name="Afonso C.L."/>
            <person name="Miller P.J."/>
            <person name="Scott M.A."/>
            <person name="Spackman E."/>
            <person name="Goraichik I."/>
            <person name="Dimitrov K.M."/>
            <person name="Suarez D.L."/>
            <person name="Swayne D.E."/>
        </authorList>
    </citation>
    <scope>NUCLEOTIDE SEQUENCE [LARGE SCALE GENOMIC DNA]</scope>
    <source>
        <strain evidence="12 13">CECT 7066</strain>
    </source>
</reference>